<reference evidence="1" key="1">
    <citation type="submission" date="2020-03" db="EMBL/GenBank/DDBJ databases">
        <authorList>
            <person name="Weist P."/>
        </authorList>
    </citation>
    <scope>NUCLEOTIDE SEQUENCE</scope>
</reference>
<protein>
    <submittedName>
        <fullName evidence="1">Uncharacterized protein</fullName>
    </submittedName>
</protein>
<organism evidence="1 2">
    <name type="scientific">Pleuronectes platessa</name>
    <name type="common">European plaice</name>
    <dbReference type="NCBI Taxonomy" id="8262"/>
    <lineage>
        <taxon>Eukaryota</taxon>
        <taxon>Metazoa</taxon>
        <taxon>Chordata</taxon>
        <taxon>Craniata</taxon>
        <taxon>Vertebrata</taxon>
        <taxon>Euteleostomi</taxon>
        <taxon>Actinopterygii</taxon>
        <taxon>Neopterygii</taxon>
        <taxon>Teleostei</taxon>
        <taxon>Neoteleostei</taxon>
        <taxon>Acanthomorphata</taxon>
        <taxon>Carangaria</taxon>
        <taxon>Pleuronectiformes</taxon>
        <taxon>Pleuronectoidei</taxon>
        <taxon>Pleuronectidae</taxon>
        <taxon>Pleuronectes</taxon>
    </lineage>
</organism>
<accession>A0A9N7YRC8</accession>
<keyword evidence="2" id="KW-1185">Reference proteome</keyword>
<dbReference type="EMBL" id="CADEAL010001937">
    <property type="protein sequence ID" value="CAB1436776.1"/>
    <property type="molecule type" value="Genomic_DNA"/>
</dbReference>
<name>A0A9N7YRC8_PLEPL</name>
<comment type="caution">
    <text evidence="1">The sequence shown here is derived from an EMBL/GenBank/DDBJ whole genome shotgun (WGS) entry which is preliminary data.</text>
</comment>
<gene>
    <name evidence="1" type="ORF">PLEPLA_LOCUS24809</name>
</gene>
<feature type="non-terminal residue" evidence="1">
    <location>
        <position position="194"/>
    </location>
</feature>
<proteinExistence type="predicted"/>
<dbReference type="AlphaFoldDB" id="A0A9N7YRC8"/>
<evidence type="ECO:0000313" key="1">
    <source>
        <dbReference type="EMBL" id="CAB1436776.1"/>
    </source>
</evidence>
<evidence type="ECO:0000313" key="2">
    <source>
        <dbReference type="Proteomes" id="UP001153269"/>
    </source>
</evidence>
<sequence>QDVWERSPPNEPHSWRFGKRTCVVAELEPEHQASKTGKLGSSPFWRNTVMTSCSLWMFGVIPTLKDLRTGLSWTLQETPPVVETLATERRRLEHSGAVWYYKVLFTRQLCTASPAHISMFTTSALQQGSTYSGHLEVWFGKITRLHRLSRSYPELSGLLLASSSFEHTVSITNGRSSKGPCTPSSVPILDIKRV</sequence>
<dbReference type="Proteomes" id="UP001153269">
    <property type="component" value="Unassembled WGS sequence"/>
</dbReference>